<evidence type="ECO:0000256" key="1">
    <source>
        <dbReference type="SAM" id="MobiDB-lite"/>
    </source>
</evidence>
<feature type="region of interest" description="Disordered" evidence="1">
    <location>
        <begin position="21"/>
        <end position="62"/>
    </location>
</feature>
<name>A0AAD6ZSG6_9AGAR</name>
<organism evidence="2 3">
    <name type="scientific">Mycena albidolilacea</name>
    <dbReference type="NCBI Taxonomy" id="1033008"/>
    <lineage>
        <taxon>Eukaryota</taxon>
        <taxon>Fungi</taxon>
        <taxon>Dikarya</taxon>
        <taxon>Basidiomycota</taxon>
        <taxon>Agaricomycotina</taxon>
        <taxon>Agaricomycetes</taxon>
        <taxon>Agaricomycetidae</taxon>
        <taxon>Agaricales</taxon>
        <taxon>Marasmiineae</taxon>
        <taxon>Mycenaceae</taxon>
        <taxon>Mycena</taxon>
    </lineage>
</organism>
<reference evidence="2" key="1">
    <citation type="submission" date="2023-03" db="EMBL/GenBank/DDBJ databases">
        <title>Massive genome expansion in bonnet fungi (Mycena s.s.) driven by repeated elements and novel gene families across ecological guilds.</title>
        <authorList>
            <consortium name="Lawrence Berkeley National Laboratory"/>
            <person name="Harder C.B."/>
            <person name="Miyauchi S."/>
            <person name="Viragh M."/>
            <person name="Kuo A."/>
            <person name="Thoen E."/>
            <person name="Andreopoulos B."/>
            <person name="Lu D."/>
            <person name="Skrede I."/>
            <person name="Drula E."/>
            <person name="Henrissat B."/>
            <person name="Morin E."/>
            <person name="Kohler A."/>
            <person name="Barry K."/>
            <person name="LaButti K."/>
            <person name="Morin E."/>
            <person name="Salamov A."/>
            <person name="Lipzen A."/>
            <person name="Mereny Z."/>
            <person name="Hegedus B."/>
            <person name="Baldrian P."/>
            <person name="Stursova M."/>
            <person name="Weitz H."/>
            <person name="Taylor A."/>
            <person name="Grigoriev I.V."/>
            <person name="Nagy L.G."/>
            <person name="Martin F."/>
            <person name="Kauserud H."/>
        </authorList>
    </citation>
    <scope>NUCLEOTIDE SEQUENCE</scope>
    <source>
        <strain evidence="2">CBHHK002</strain>
    </source>
</reference>
<keyword evidence="3" id="KW-1185">Reference proteome</keyword>
<proteinExistence type="predicted"/>
<feature type="compositionally biased region" description="Basic and acidic residues" evidence="1">
    <location>
        <begin position="40"/>
        <end position="62"/>
    </location>
</feature>
<comment type="caution">
    <text evidence="2">The sequence shown here is derived from an EMBL/GenBank/DDBJ whole genome shotgun (WGS) entry which is preliminary data.</text>
</comment>
<protein>
    <submittedName>
        <fullName evidence="2">Uncharacterized protein</fullName>
    </submittedName>
</protein>
<dbReference type="Proteomes" id="UP001218218">
    <property type="component" value="Unassembled WGS sequence"/>
</dbReference>
<accession>A0AAD6ZSG6</accession>
<evidence type="ECO:0000313" key="2">
    <source>
        <dbReference type="EMBL" id="KAJ7336362.1"/>
    </source>
</evidence>
<dbReference type="AlphaFoldDB" id="A0AAD6ZSG6"/>
<sequence length="178" mass="20054">MPVNGAAGVAAVLVLPPVIPLEPVATPANPASTSETAADTPEKKEDDTKKDDESNDEKEMKARKEELDALNAEYKDIPHCSEPMIVHLDKRWDKNGDEYYIRQKKADVRTPGSDWWQKHVLAVIRHLDEFDSETVEQTNVEVYSKHLRNTLAKVIDTYSLVSFHTEHVSLVLPAECLH</sequence>
<gene>
    <name evidence="2" type="ORF">DFH08DRAFT_1018720</name>
</gene>
<evidence type="ECO:0000313" key="3">
    <source>
        <dbReference type="Proteomes" id="UP001218218"/>
    </source>
</evidence>
<dbReference type="EMBL" id="JARIHO010000031">
    <property type="protein sequence ID" value="KAJ7336362.1"/>
    <property type="molecule type" value="Genomic_DNA"/>
</dbReference>